<dbReference type="InterPro" id="IPR028973">
    <property type="entry name" value="PhnB-like"/>
</dbReference>
<dbReference type="Proteomes" id="UP000789326">
    <property type="component" value="Unassembled WGS sequence"/>
</dbReference>
<protein>
    <recommendedName>
        <fullName evidence="1">PhnB-like domain-containing protein</fullName>
    </recommendedName>
</protein>
<dbReference type="AlphaFoldDB" id="A0A9W4PDL2"/>
<accession>A0A9W4PDL2</accession>
<evidence type="ECO:0000259" key="1">
    <source>
        <dbReference type="Pfam" id="PF06983"/>
    </source>
</evidence>
<dbReference type="Pfam" id="PF06983">
    <property type="entry name" value="3-dmu-9_3-mt"/>
    <property type="match status" value="1"/>
</dbReference>
<dbReference type="EMBL" id="CAKKMG010000006">
    <property type="protein sequence ID" value="CAH0157953.1"/>
    <property type="molecule type" value="Genomic_DNA"/>
</dbReference>
<dbReference type="SUPFAM" id="SSF54593">
    <property type="entry name" value="Glyoxalase/Bleomycin resistance protein/Dihydroxybiphenyl dioxygenase"/>
    <property type="match status" value="1"/>
</dbReference>
<evidence type="ECO:0000313" key="2">
    <source>
        <dbReference type="EMBL" id="CAH0157953.1"/>
    </source>
</evidence>
<dbReference type="RefSeq" id="WP_230300884.1">
    <property type="nucleotide sequence ID" value="NZ_CAKKMG010000006.1"/>
</dbReference>
<gene>
    <name evidence="2" type="ORF">SRABI133_00876</name>
</gene>
<organism evidence="2 3">
    <name type="scientific">Peribacillus simplex</name>
    <dbReference type="NCBI Taxonomy" id="1478"/>
    <lineage>
        <taxon>Bacteria</taxon>
        <taxon>Bacillati</taxon>
        <taxon>Bacillota</taxon>
        <taxon>Bacilli</taxon>
        <taxon>Bacillales</taxon>
        <taxon>Bacillaceae</taxon>
        <taxon>Peribacillus</taxon>
    </lineage>
</organism>
<dbReference type="Gene3D" id="3.10.180.10">
    <property type="entry name" value="2,3-Dihydroxybiphenyl 1,2-Dioxygenase, domain 1"/>
    <property type="match status" value="1"/>
</dbReference>
<proteinExistence type="predicted"/>
<dbReference type="PANTHER" id="PTHR33990:SF1">
    <property type="entry name" value="PROTEIN YJDN"/>
    <property type="match status" value="1"/>
</dbReference>
<feature type="domain" description="PhnB-like" evidence="1">
    <location>
        <begin position="34"/>
        <end position="162"/>
    </location>
</feature>
<sequence length="166" mass="19216">MKEELTFAYTDKKTILVAVITKDPILIQRRMKMIKPYLMFNRECEEAFKLYIEAFGGELIAMQKYSELPSSPDFPVEESDKDLVLYSQLRITEDGFIMGSDSKRELNDSDKVAVSVELNSEEKARKAWDILKEDGSIHMDLHETFFAKLHGSLKDKFGISWMFTVN</sequence>
<dbReference type="PANTHER" id="PTHR33990">
    <property type="entry name" value="PROTEIN YJDN-RELATED"/>
    <property type="match status" value="1"/>
</dbReference>
<comment type="caution">
    <text evidence="2">The sequence shown here is derived from an EMBL/GenBank/DDBJ whole genome shotgun (WGS) entry which is preliminary data.</text>
</comment>
<evidence type="ECO:0000313" key="3">
    <source>
        <dbReference type="Proteomes" id="UP000789326"/>
    </source>
</evidence>
<reference evidence="2" key="1">
    <citation type="submission" date="2021-11" db="EMBL/GenBank/DDBJ databases">
        <authorList>
            <person name="Bulgarelli D."/>
        </authorList>
    </citation>
    <scope>NUCLEOTIDE SEQUENCE</scope>
    <source>
        <strain evidence="2">Bi133</strain>
    </source>
</reference>
<dbReference type="CDD" id="cd06588">
    <property type="entry name" value="PhnB_like"/>
    <property type="match status" value="1"/>
</dbReference>
<dbReference type="InterPro" id="IPR029068">
    <property type="entry name" value="Glyas_Bleomycin-R_OHBP_Dase"/>
</dbReference>
<name>A0A9W4PDL2_9BACI</name>